<sequence>MAVISSRATAVDGLVSGRDADLSRSDQAKVAKLVAATDQLWPRARAYGTAAAVSEFRYFRSLLVATQAWNDIPVRSGNRSLIREELVIVDSSISTWVCTVPGANCPTERDVFRYTTEDGDEHVVRT</sequence>
<gene>
    <name evidence="1" type="ORF">GCM10010411_74900</name>
</gene>
<reference evidence="2" key="1">
    <citation type="journal article" date="2019" name="Int. J. Syst. Evol. Microbiol.">
        <title>The Global Catalogue of Microorganisms (GCM) 10K type strain sequencing project: providing services to taxonomists for standard genome sequencing and annotation.</title>
        <authorList>
            <consortium name="The Broad Institute Genomics Platform"/>
            <consortium name="The Broad Institute Genome Sequencing Center for Infectious Disease"/>
            <person name="Wu L."/>
            <person name="Ma J."/>
        </authorList>
    </citation>
    <scope>NUCLEOTIDE SEQUENCE [LARGE SCALE GENOMIC DNA]</scope>
    <source>
        <strain evidence="2">JCM 6833</strain>
    </source>
</reference>
<proteinExistence type="predicted"/>
<name>A0ABP6CRQ4_9ACTN</name>
<evidence type="ECO:0008006" key="3">
    <source>
        <dbReference type="Google" id="ProtNLM"/>
    </source>
</evidence>
<organism evidence="1 2">
    <name type="scientific">Actinomadura fulvescens</name>
    <dbReference type="NCBI Taxonomy" id="46160"/>
    <lineage>
        <taxon>Bacteria</taxon>
        <taxon>Bacillati</taxon>
        <taxon>Actinomycetota</taxon>
        <taxon>Actinomycetes</taxon>
        <taxon>Streptosporangiales</taxon>
        <taxon>Thermomonosporaceae</taxon>
        <taxon>Actinomadura</taxon>
    </lineage>
</organism>
<dbReference type="EMBL" id="BAAATD010000013">
    <property type="protein sequence ID" value="GAA2626895.1"/>
    <property type="molecule type" value="Genomic_DNA"/>
</dbReference>
<comment type="caution">
    <text evidence="1">The sequence shown here is derived from an EMBL/GenBank/DDBJ whole genome shotgun (WGS) entry which is preliminary data.</text>
</comment>
<evidence type="ECO:0000313" key="2">
    <source>
        <dbReference type="Proteomes" id="UP001501509"/>
    </source>
</evidence>
<keyword evidence="2" id="KW-1185">Reference proteome</keyword>
<evidence type="ECO:0000313" key="1">
    <source>
        <dbReference type="EMBL" id="GAA2626895.1"/>
    </source>
</evidence>
<protein>
    <recommendedName>
        <fullName evidence="3">Transposase</fullName>
    </recommendedName>
</protein>
<dbReference type="Proteomes" id="UP001501509">
    <property type="component" value="Unassembled WGS sequence"/>
</dbReference>
<accession>A0ABP6CRQ4</accession>